<dbReference type="Gene3D" id="1.20.1250.20">
    <property type="entry name" value="MFS general substrate transporter like domains"/>
    <property type="match status" value="1"/>
</dbReference>
<feature type="transmembrane region" description="Helical" evidence="10">
    <location>
        <begin position="136"/>
        <end position="157"/>
    </location>
</feature>
<keyword evidence="8 10" id="KW-0472">Membrane</keyword>
<comment type="subcellular location">
    <subcellularLocation>
        <location evidence="1">Membrane</location>
        <topology evidence="1">Multi-pass membrane protein</topology>
    </subcellularLocation>
</comment>
<comment type="similarity">
    <text evidence="2 9">Belongs to the major facilitator superfamily. Sugar transporter (TC 2.A.1.1) family.</text>
</comment>
<evidence type="ECO:0000313" key="12">
    <source>
        <dbReference type="EMBL" id="KAL2632967.1"/>
    </source>
</evidence>
<dbReference type="InterPro" id="IPR003663">
    <property type="entry name" value="Sugar/inositol_transpt"/>
</dbReference>
<evidence type="ECO:0000256" key="8">
    <source>
        <dbReference type="ARBA" id="ARBA00023136"/>
    </source>
</evidence>
<dbReference type="InterPro" id="IPR005829">
    <property type="entry name" value="Sugar_transporter_CS"/>
</dbReference>
<keyword evidence="13" id="KW-1185">Reference proteome</keyword>
<accession>A0ABD1YTC9</accession>
<dbReference type="SUPFAM" id="SSF103473">
    <property type="entry name" value="MFS general substrate transporter"/>
    <property type="match status" value="1"/>
</dbReference>
<feature type="transmembrane region" description="Helical" evidence="10">
    <location>
        <begin position="21"/>
        <end position="39"/>
    </location>
</feature>
<dbReference type="PANTHER" id="PTHR23500">
    <property type="entry name" value="SOLUTE CARRIER FAMILY 2, FACILITATED GLUCOSE TRANSPORTER"/>
    <property type="match status" value="1"/>
</dbReference>
<dbReference type="EMBL" id="JBHFFA010000003">
    <property type="protein sequence ID" value="KAL2632967.1"/>
    <property type="molecule type" value="Genomic_DNA"/>
</dbReference>
<protein>
    <recommendedName>
        <fullName evidence="11">Major facilitator superfamily (MFS) profile domain-containing protein</fullName>
    </recommendedName>
</protein>
<comment type="caution">
    <text evidence="12">The sequence shown here is derived from an EMBL/GenBank/DDBJ whole genome shotgun (WGS) entry which is preliminary data.</text>
</comment>
<feature type="transmembrane region" description="Helical" evidence="10">
    <location>
        <begin position="110"/>
        <end position="130"/>
    </location>
</feature>
<feature type="transmembrane region" description="Helical" evidence="10">
    <location>
        <begin position="286"/>
        <end position="311"/>
    </location>
</feature>
<feature type="domain" description="Major facilitator superfamily (MFS) profile" evidence="11">
    <location>
        <begin position="26"/>
        <end position="473"/>
    </location>
</feature>
<evidence type="ECO:0000256" key="2">
    <source>
        <dbReference type="ARBA" id="ARBA00010992"/>
    </source>
</evidence>
<name>A0ABD1YTC9_9MARC</name>
<evidence type="ECO:0000256" key="6">
    <source>
        <dbReference type="ARBA" id="ARBA00022847"/>
    </source>
</evidence>
<dbReference type="PANTHER" id="PTHR23500:SF574">
    <property type="entry name" value="SUGAR TRANSPORT PROTEIN 1"/>
    <property type="match status" value="1"/>
</dbReference>
<evidence type="ECO:0000259" key="11">
    <source>
        <dbReference type="PROSITE" id="PS50850"/>
    </source>
</evidence>
<dbReference type="GO" id="GO:0015293">
    <property type="term" value="F:symporter activity"/>
    <property type="evidence" value="ECO:0007669"/>
    <property type="project" value="UniProtKB-KW"/>
</dbReference>
<dbReference type="Proteomes" id="UP001605036">
    <property type="component" value="Unassembled WGS sequence"/>
</dbReference>
<dbReference type="FunFam" id="1.20.1250.20:FF:000002">
    <property type="entry name" value="Sugar transport protein 13"/>
    <property type="match status" value="1"/>
</dbReference>
<dbReference type="CDD" id="cd17361">
    <property type="entry name" value="MFS_STP"/>
    <property type="match status" value="1"/>
</dbReference>
<feature type="transmembrane region" description="Helical" evidence="10">
    <location>
        <begin position="81"/>
        <end position="103"/>
    </location>
</feature>
<dbReference type="InterPro" id="IPR045262">
    <property type="entry name" value="STP/PLT_plant"/>
</dbReference>
<evidence type="ECO:0000256" key="3">
    <source>
        <dbReference type="ARBA" id="ARBA00022448"/>
    </source>
</evidence>
<feature type="transmembrane region" description="Helical" evidence="10">
    <location>
        <begin position="419"/>
        <end position="440"/>
    </location>
</feature>
<dbReference type="InterPro" id="IPR036259">
    <property type="entry name" value="MFS_trans_sf"/>
</dbReference>
<evidence type="ECO:0000256" key="7">
    <source>
        <dbReference type="ARBA" id="ARBA00022989"/>
    </source>
</evidence>
<dbReference type="NCBIfam" id="TIGR00879">
    <property type="entry name" value="SP"/>
    <property type="match status" value="1"/>
</dbReference>
<dbReference type="InterPro" id="IPR005828">
    <property type="entry name" value="MFS_sugar_transport-like"/>
</dbReference>
<evidence type="ECO:0000256" key="10">
    <source>
        <dbReference type="SAM" id="Phobius"/>
    </source>
</evidence>
<feature type="transmembrane region" description="Helical" evidence="10">
    <location>
        <begin position="317"/>
        <end position="340"/>
    </location>
</feature>
<dbReference type="PRINTS" id="PR00171">
    <property type="entry name" value="SUGRTRNSPORT"/>
</dbReference>
<keyword evidence="6" id="KW-0769">Symport</keyword>
<feature type="transmembrane region" description="Helical" evidence="10">
    <location>
        <begin position="381"/>
        <end position="407"/>
    </location>
</feature>
<dbReference type="InterPro" id="IPR044778">
    <property type="entry name" value="MFS_STP/MST-like_plant"/>
</dbReference>
<feature type="transmembrane region" description="Helical" evidence="10">
    <location>
        <begin position="446"/>
        <end position="469"/>
    </location>
</feature>
<evidence type="ECO:0000256" key="5">
    <source>
        <dbReference type="ARBA" id="ARBA00022692"/>
    </source>
</evidence>
<evidence type="ECO:0000256" key="1">
    <source>
        <dbReference type="ARBA" id="ARBA00004141"/>
    </source>
</evidence>
<dbReference type="GO" id="GO:0016020">
    <property type="term" value="C:membrane"/>
    <property type="evidence" value="ECO:0007669"/>
    <property type="project" value="UniProtKB-SubCell"/>
</dbReference>
<evidence type="ECO:0000256" key="4">
    <source>
        <dbReference type="ARBA" id="ARBA00022597"/>
    </source>
</evidence>
<feature type="transmembrane region" description="Helical" evidence="10">
    <location>
        <begin position="347"/>
        <end position="369"/>
    </location>
</feature>
<gene>
    <name evidence="12" type="ORF">R1flu_004446</name>
</gene>
<keyword evidence="7 10" id="KW-1133">Transmembrane helix</keyword>
<dbReference type="PROSITE" id="PS00216">
    <property type="entry name" value="SUGAR_TRANSPORT_1"/>
    <property type="match status" value="1"/>
</dbReference>
<dbReference type="PROSITE" id="PS00217">
    <property type="entry name" value="SUGAR_TRANSPORT_2"/>
    <property type="match status" value="1"/>
</dbReference>
<evidence type="ECO:0000256" key="9">
    <source>
        <dbReference type="RuleBase" id="RU003346"/>
    </source>
</evidence>
<reference evidence="12 13" key="1">
    <citation type="submission" date="2024-09" db="EMBL/GenBank/DDBJ databases">
        <title>Chromosome-scale assembly of Riccia fluitans.</title>
        <authorList>
            <person name="Paukszto L."/>
            <person name="Sawicki J."/>
            <person name="Karawczyk K."/>
            <person name="Piernik-Szablinska J."/>
            <person name="Szczecinska M."/>
            <person name="Mazdziarz M."/>
        </authorList>
    </citation>
    <scope>NUCLEOTIDE SEQUENCE [LARGE SCALE GENOMIC DNA]</scope>
    <source>
        <strain evidence="12">Rf_01</strain>
        <tissue evidence="12">Aerial parts of the thallus</tissue>
    </source>
</reference>
<sequence length="506" mass="56223">MTGGYAPQLESGKKYESRTTVYLLLSSLMAATAGLLFGYDVGISGGVSSMEDFQKKFYPSVYRNSRNAKVNNYCRYDSQTLQLFTSSLQLAGFFTSLVAGYTTRKFGRRITIICGGLAYFFGAVLNGGAADLSMLIIGRVFLGIGVGLTMQATPLYIAEIAPYQHRGALVNGFQFAITVGLFVSSLVNYFTGRIHPWGWRLSLGLGAAPALVITLGAILLPDSPTSYVDRGHVDKGRKVLERIRGVKDVDLEFEDTLEASRTAAMVQNRFRDLFARKNRPQLVISWVLLGLQPFTGNAAIAFYVPVIFRILGYGSSAALYSTAIVGSVRMAGSAISIFLVDRIGRKILFLQGGIQMFLCQIALGTIFYLELGLHNSLSKPMAAGVLVLVCLWTAGFDWSWGPLIWVVPSEIFSLETRSAGMGVAVSWNYILTFMLTQVFLTMFCHLRWGTFFFFAGTLFFMVLFTTFLIPETRRIPLEEVKYIWGKHWFWKRFVPAEEKVETKDLA</sequence>
<proteinExistence type="inferred from homology"/>
<keyword evidence="5 10" id="KW-0812">Transmembrane</keyword>
<feature type="transmembrane region" description="Helical" evidence="10">
    <location>
        <begin position="197"/>
        <end position="220"/>
    </location>
</feature>
<dbReference type="PROSITE" id="PS50850">
    <property type="entry name" value="MFS"/>
    <property type="match status" value="1"/>
</dbReference>
<dbReference type="AlphaFoldDB" id="A0ABD1YTC9"/>
<keyword evidence="4" id="KW-0762">Sugar transport</keyword>
<dbReference type="InterPro" id="IPR020846">
    <property type="entry name" value="MFS_dom"/>
</dbReference>
<organism evidence="12 13">
    <name type="scientific">Riccia fluitans</name>
    <dbReference type="NCBI Taxonomy" id="41844"/>
    <lineage>
        <taxon>Eukaryota</taxon>
        <taxon>Viridiplantae</taxon>
        <taxon>Streptophyta</taxon>
        <taxon>Embryophyta</taxon>
        <taxon>Marchantiophyta</taxon>
        <taxon>Marchantiopsida</taxon>
        <taxon>Marchantiidae</taxon>
        <taxon>Marchantiales</taxon>
        <taxon>Ricciaceae</taxon>
        <taxon>Riccia</taxon>
    </lineage>
</organism>
<feature type="transmembrane region" description="Helical" evidence="10">
    <location>
        <begin position="169"/>
        <end position="191"/>
    </location>
</feature>
<evidence type="ECO:0000313" key="13">
    <source>
        <dbReference type="Proteomes" id="UP001605036"/>
    </source>
</evidence>
<dbReference type="Pfam" id="PF00083">
    <property type="entry name" value="Sugar_tr"/>
    <property type="match status" value="1"/>
</dbReference>
<keyword evidence="3 9" id="KW-0813">Transport</keyword>